<evidence type="ECO:0000259" key="2">
    <source>
        <dbReference type="PROSITE" id="PS50853"/>
    </source>
</evidence>
<feature type="signal peptide" evidence="1">
    <location>
        <begin position="1"/>
        <end position="29"/>
    </location>
</feature>
<keyword evidence="1" id="KW-0732">Signal</keyword>
<proteinExistence type="predicted"/>
<evidence type="ECO:0000256" key="1">
    <source>
        <dbReference type="SAM" id="SignalP"/>
    </source>
</evidence>
<evidence type="ECO:0000313" key="4">
    <source>
        <dbReference type="Proteomes" id="UP001299235"/>
    </source>
</evidence>
<dbReference type="CDD" id="cd00063">
    <property type="entry name" value="FN3"/>
    <property type="match status" value="1"/>
</dbReference>
<dbReference type="Gene3D" id="2.60.40.10">
    <property type="entry name" value="Immunoglobulins"/>
    <property type="match status" value="1"/>
</dbReference>
<feature type="chain" id="PRO_5046269035" evidence="1">
    <location>
        <begin position="30"/>
        <end position="546"/>
    </location>
</feature>
<accession>A0ABS8EZB6</accession>
<protein>
    <submittedName>
        <fullName evidence="3">Fibronectin type III domain-containing protein</fullName>
    </submittedName>
</protein>
<comment type="caution">
    <text evidence="3">The sequence shown here is derived from an EMBL/GenBank/DDBJ whole genome shotgun (WGS) entry which is preliminary data.</text>
</comment>
<evidence type="ECO:0000313" key="3">
    <source>
        <dbReference type="EMBL" id="MCC2149757.1"/>
    </source>
</evidence>
<dbReference type="InterPro" id="IPR003961">
    <property type="entry name" value="FN3_dom"/>
</dbReference>
<dbReference type="Proteomes" id="UP001299235">
    <property type="component" value="Unassembled WGS sequence"/>
</dbReference>
<dbReference type="EMBL" id="JAJEQE010000041">
    <property type="protein sequence ID" value="MCC2149757.1"/>
    <property type="molecule type" value="Genomic_DNA"/>
</dbReference>
<name>A0ABS8EZB6_9FIRM</name>
<reference evidence="3 4" key="1">
    <citation type="submission" date="2021-10" db="EMBL/GenBank/DDBJ databases">
        <title>Anaerobic single-cell dispensing facilitates the cultivation of human gut bacteria.</title>
        <authorList>
            <person name="Afrizal A."/>
        </authorList>
    </citation>
    <scope>NUCLEOTIDE SEQUENCE [LARGE SCALE GENOMIC DNA]</scope>
    <source>
        <strain evidence="3 4">CLA-AA-H246</strain>
    </source>
</reference>
<dbReference type="InterPro" id="IPR036116">
    <property type="entry name" value="FN3_sf"/>
</dbReference>
<organism evidence="3 4">
    <name type="scientific">Hominisplanchenecus faecis</name>
    <dbReference type="NCBI Taxonomy" id="2885351"/>
    <lineage>
        <taxon>Bacteria</taxon>
        <taxon>Bacillati</taxon>
        <taxon>Bacillota</taxon>
        <taxon>Clostridia</taxon>
        <taxon>Lachnospirales</taxon>
        <taxon>Lachnospiraceae</taxon>
        <taxon>Hominisplanchenecus</taxon>
    </lineage>
</organism>
<dbReference type="SUPFAM" id="SSF89260">
    <property type="entry name" value="Collagen-binding domain"/>
    <property type="match status" value="3"/>
</dbReference>
<sequence length="546" mass="63641">MRKGKRFFKAFVLAAAFCAMSTVPYTSHASAVDVPRAASDNTFATASRINMGDTLNGSITETKDYNNYQFQLDSAGCITLNMTAYMRYYCIRIYETDGTEIWYTDSNEWNETVGYRRDEYNIYLEKGTYYIQINGYRREDYDKVTGEYTCRTSFTSSGVTNREDDNSFADANNITIGDKIVGQISVNDDFDTYKFTLSQVGCVKLEMTSYMKYYGIKLFNSDGEQVWYSNQNEWNETVGYRSDTYDLYLEKGTYYLQVDGYRVYDWDKATGRYVCNTSFTASGVSFDGDDNDFRTAKQISWNKTYVGQISENDDFDNYIFNVSKDQTVAIDITSYMQYYSIQIFDANGKEIWDTHYNEWNSNVGYRKDSQNVVLSAGKYYLQINGYRVYDWDKSTGKYVFSVSSLSQANCNHDYSSKWVDATYFEKGYRLYTCEKCGKKYKDDYVAKRQLDQGSISSWYSSSGKGKIYLRWYTISDASGYQIRYCKKKSMKSGVKVMTVKGQRKYKKTISKLSRRKRYYVQVRAYKKSGKKTVYGKWSQKYMLKTK</sequence>
<dbReference type="InterPro" id="IPR013783">
    <property type="entry name" value="Ig-like_fold"/>
</dbReference>
<keyword evidence="4" id="KW-1185">Reference proteome</keyword>
<dbReference type="PROSITE" id="PS50853">
    <property type="entry name" value="FN3"/>
    <property type="match status" value="1"/>
</dbReference>
<dbReference type="RefSeq" id="WP_147631814.1">
    <property type="nucleotide sequence ID" value="NZ_JAJEQE010000041.1"/>
</dbReference>
<gene>
    <name evidence="3" type="ORF">LKD42_10910</name>
</gene>
<dbReference type="SUPFAM" id="SSF49265">
    <property type="entry name" value="Fibronectin type III"/>
    <property type="match status" value="1"/>
</dbReference>
<feature type="domain" description="Fibronectin type-III" evidence="2">
    <location>
        <begin position="451"/>
        <end position="546"/>
    </location>
</feature>
<dbReference type="Gene3D" id="2.60.120.380">
    <property type="match status" value="3"/>
</dbReference>